<evidence type="ECO:0000313" key="3">
    <source>
        <dbReference type="Proteomes" id="UP000284706"/>
    </source>
</evidence>
<reference evidence="2 3" key="1">
    <citation type="journal article" date="2018" name="Evol. Lett.">
        <title>Horizontal gene cluster transfer increased hallucinogenic mushroom diversity.</title>
        <authorList>
            <person name="Reynolds H.T."/>
            <person name="Vijayakumar V."/>
            <person name="Gluck-Thaler E."/>
            <person name="Korotkin H.B."/>
            <person name="Matheny P.B."/>
            <person name="Slot J.C."/>
        </authorList>
    </citation>
    <scope>NUCLEOTIDE SEQUENCE [LARGE SCALE GENOMIC DNA]</scope>
    <source>
        <strain evidence="2 3">SRW20</strain>
    </source>
</reference>
<dbReference type="EMBL" id="NHYE01005639">
    <property type="protein sequence ID" value="PPQ66062.1"/>
    <property type="molecule type" value="Genomic_DNA"/>
</dbReference>
<evidence type="ECO:0000313" key="2">
    <source>
        <dbReference type="EMBL" id="PPQ66062.1"/>
    </source>
</evidence>
<feature type="compositionally biased region" description="Basic and acidic residues" evidence="1">
    <location>
        <begin position="333"/>
        <end position="345"/>
    </location>
</feature>
<accession>A0A409VIG5</accession>
<feature type="region of interest" description="Disordered" evidence="1">
    <location>
        <begin position="1"/>
        <end position="291"/>
    </location>
</feature>
<feature type="compositionally biased region" description="Polar residues" evidence="1">
    <location>
        <begin position="51"/>
        <end position="60"/>
    </location>
</feature>
<evidence type="ECO:0000256" key="1">
    <source>
        <dbReference type="SAM" id="MobiDB-lite"/>
    </source>
</evidence>
<feature type="compositionally biased region" description="Polar residues" evidence="1">
    <location>
        <begin position="100"/>
        <end position="109"/>
    </location>
</feature>
<sequence length="427" mass="47191">MSQFQEQSTKRKRKIPKRYLQSPDGDDRAAVPDSASQASMPHAAPSRPRRQSTAESTPTSVAEVEVDVLNEPDDGRLETESRHSEYSPKVRTMLAIPESSRASKSNLRTASDAPPPRKKPRKVVVSESEDDEYMEGVPDPAPEYEDDDDYLSPEEKMSSKVSKGKLKAISGKSVAGPKSTKRKAKSDLDDFQPSPIEKKGTAKSSTIPRKRLKPSGKADELFVDVVGDVTGTPELPASSPAPAKQDSPAPIVPKKPKLPTIRKTKLPGTPGLATPTSTPAKKLPLEVAPTNKEGLANRKNILAGNTDIDLSNKSIYQELFSKSGGTDGATPRRAKEEERRKELNRMRDEARLKRAAEAAHFFDLQAQFEKISRFEERLRAERSSALYPNFLAAKWREVYERDRRRPKEQEWNGPADAANAKEEGEVG</sequence>
<dbReference type="InParanoid" id="A0A409VIG5"/>
<feature type="compositionally biased region" description="Basic and acidic residues" evidence="1">
    <location>
        <begin position="73"/>
        <end position="88"/>
    </location>
</feature>
<dbReference type="AlphaFoldDB" id="A0A409VIG5"/>
<keyword evidence="3" id="KW-1185">Reference proteome</keyword>
<protein>
    <submittedName>
        <fullName evidence="2">Uncharacterized protein</fullName>
    </submittedName>
</protein>
<name>A0A409VIG5_9AGAR</name>
<proteinExistence type="predicted"/>
<feature type="compositionally biased region" description="Basic residues" evidence="1">
    <location>
        <begin position="254"/>
        <end position="265"/>
    </location>
</feature>
<dbReference type="OrthoDB" id="3362703at2759"/>
<dbReference type="Proteomes" id="UP000284706">
    <property type="component" value="Unassembled WGS sequence"/>
</dbReference>
<feature type="compositionally biased region" description="Acidic residues" evidence="1">
    <location>
        <begin position="142"/>
        <end position="152"/>
    </location>
</feature>
<feature type="region of interest" description="Disordered" evidence="1">
    <location>
        <begin position="403"/>
        <end position="427"/>
    </location>
</feature>
<organism evidence="2 3">
    <name type="scientific">Gymnopilus dilepis</name>
    <dbReference type="NCBI Taxonomy" id="231916"/>
    <lineage>
        <taxon>Eukaryota</taxon>
        <taxon>Fungi</taxon>
        <taxon>Dikarya</taxon>
        <taxon>Basidiomycota</taxon>
        <taxon>Agaricomycotina</taxon>
        <taxon>Agaricomycetes</taxon>
        <taxon>Agaricomycetidae</taxon>
        <taxon>Agaricales</taxon>
        <taxon>Agaricineae</taxon>
        <taxon>Hymenogastraceae</taxon>
        <taxon>Gymnopilus</taxon>
    </lineage>
</organism>
<gene>
    <name evidence="2" type="ORF">CVT26_010804</name>
</gene>
<feature type="region of interest" description="Disordered" evidence="1">
    <location>
        <begin position="321"/>
        <end position="345"/>
    </location>
</feature>
<comment type="caution">
    <text evidence="2">The sequence shown here is derived from an EMBL/GenBank/DDBJ whole genome shotgun (WGS) entry which is preliminary data.</text>
</comment>